<dbReference type="Gene3D" id="3.30.450.20">
    <property type="entry name" value="PAS domain"/>
    <property type="match status" value="2"/>
</dbReference>
<evidence type="ECO:0000259" key="9">
    <source>
        <dbReference type="PROSITE" id="PS50109"/>
    </source>
</evidence>
<dbReference type="GO" id="GO:0005886">
    <property type="term" value="C:plasma membrane"/>
    <property type="evidence" value="ECO:0007669"/>
    <property type="project" value="UniProtKB-SubCell"/>
</dbReference>
<evidence type="ECO:0000313" key="10">
    <source>
        <dbReference type="EMBL" id="PCI22404.1"/>
    </source>
</evidence>
<evidence type="ECO:0000256" key="3">
    <source>
        <dbReference type="ARBA" id="ARBA00012438"/>
    </source>
</evidence>
<evidence type="ECO:0000256" key="5">
    <source>
        <dbReference type="ARBA" id="ARBA00022692"/>
    </source>
</evidence>
<comment type="subcellular location">
    <subcellularLocation>
        <location evidence="2">Cell membrane</location>
        <topology evidence="2">Multi-pass membrane protein</topology>
    </subcellularLocation>
</comment>
<dbReference type="GO" id="GO:0004673">
    <property type="term" value="F:protein histidine kinase activity"/>
    <property type="evidence" value="ECO:0007669"/>
    <property type="project" value="UniProtKB-EC"/>
</dbReference>
<dbReference type="Gene3D" id="1.10.287.130">
    <property type="match status" value="1"/>
</dbReference>
<feature type="non-terminal residue" evidence="10">
    <location>
        <position position="1"/>
    </location>
</feature>
<feature type="domain" description="Histidine kinase" evidence="9">
    <location>
        <begin position="295"/>
        <end position="401"/>
    </location>
</feature>
<evidence type="ECO:0000256" key="1">
    <source>
        <dbReference type="ARBA" id="ARBA00000085"/>
    </source>
</evidence>
<dbReference type="InterPro" id="IPR039506">
    <property type="entry name" value="SPOB_a"/>
</dbReference>
<comment type="catalytic activity">
    <reaction evidence="1">
        <text>ATP + protein L-histidine = ADP + protein N-phospho-L-histidine.</text>
        <dbReference type="EC" id="2.7.13.3"/>
    </reaction>
</comment>
<dbReference type="InterPro" id="IPR036890">
    <property type="entry name" value="HATPase_C_sf"/>
</dbReference>
<dbReference type="InterPro" id="IPR003594">
    <property type="entry name" value="HATPase_dom"/>
</dbReference>
<dbReference type="PANTHER" id="PTHR40448:SF1">
    <property type="entry name" value="TWO-COMPONENT SENSOR HISTIDINE KINASE"/>
    <property type="match status" value="1"/>
</dbReference>
<dbReference type="EC" id="2.7.13.3" evidence="3"/>
<keyword evidence="7 8" id="KW-0472">Membrane</keyword>
<dbReference type="Proteomes" id="UP000218113">
    <property type="component" value="Unassembled WGS sequence"/>
</dbReference>
<comment type="caution">
    <text evidence="10">The sequence shown here is derived from an EMBL/GenBank/DDBJ whole genome shotgun (WGS) entry which is preliminary data.</text>
</comment>
<dbReference type="Pfam" id="PF17203">
    <property type="entry name" value="sCache_3_2"/>
    <property type="match status" value="1"/>
</dbReference>
<dbReference type="SMART" id="SM00387">
    <property type="entry name" value="HATPase_c"/>
    <property type="match status" value="1"/>
</dbReference>
<gene>
    <name evidence="10" type="ORF">COB67_13430</name>
</gene>
<keyword evidence="6 8" id="KW-1133">Transmembrane helix</keyword>
<evidence type="ECO:0000256" key="4">
    <source>
        <dbReference type="ARBA" id="ARBA00022475"/>
    </source>
</evidence>
<feature type="transmembrane region" description="Helical" evidence="8">
    <location>
        <begin position="55"/>
        <end position="74"/>
    </location>
</feature>
<protein>
    <recommendedName>
        <fullName evidence="3">histidine kinase</fullName>
        <ecNumber evidence="3">2.7.13.3</ecNumber>
    </recommendedName>
</protein>
<keyword evidence="5 8" id="KW-0812">Transmembrane</keyword>
<dbReference type="Gene3D" id="3.30.565.10">
    <property type="entry name" value="Histidine kinase-like ATPase, C-terminal domain"/>
    <property type="match status" value="1"/>
</dbReference>
<keyword evidence="4" id="KW-1003">Cell membrane</keyword>
<dbReference type="InterPro" id="IPR029151">
    <property type="entry name" value="Sensor-like_sf"/>
</dbReference>
<evidence type="ECO:0000256" key="6">
    <source>
        <dbReference type="ARBA" id="ARBA00022989"/>
    </source>
</evidence>
<dbReference type="EMBL" id="NVSR01000162">
    <property type="protein sequence ID" value="PCI22404.1"/>
    <property type="molecule type" value="Genomic_DNA"/>
</dbReference>
<dbReference type="InterPro" id="IPR005467">
    <property type="entry name" value="His_kinase_dom"/>
</dbReference>
<evidence type="ECO:0000256" key="7">
    <source>
        <dbReference type="ARBA" id="ARBA00023136"/>
    </source>
</evidence>
<evidence type="ECO:0000256" key="2">
    <source>
        <dbReference type="ARBA" id="ARBA00004651"/>
    </source>
</evidence>
<keyword evidence="10" id="KW-0418">Kinase</keyword>
<dbReference type="AlphaFoldDB" id="A0A2A4SMR4"/>
<dbReference type="PANTHER" id="PTHR40448">
    <property type="entry name" value="TWO-COMPONENT SENSOR HISTIDINE KINASE"/>
    <property type="match status" value="1"/>
</dbReference>
<dbReference type="SUPFAM" id="SSF103190">
    <property type="entry name" value="Sensory domain-like"/>
    <property type="match status" value="1"/>
</dbReference>
<sequence length="405" mass="45139">KAYISTSTGTLGKSLRGFAPVRSQSGQIIGFISVGYLESNILETIFQARTQVGSFIFMMLFVGLIGGSLIAAYIKGVTLNMEPAEVATLHQEREIVLNSIREGIIAFNLEGIIHFANKEAERLIQAPLPLKGQHIDAILQEAKLMEHMQKSETLCDKEIVVQGQSMIFNVNSVLIKEKPLGLVVSFRRKDEIDYLNQELSMVNQCSDLLRVQSHEYFNKLHTIGGLLQIEEYDEAKDLILKESYLFQELMEYLEENVKCPMINGMLIGKFNKASELKCTLEIDFNGRWLTSPQFPEHLVTILGNLLDNAMDAVLSARIAKPLVRIALHESETHFQAIVEDNGQGIAADLKLFDKGVTTKADGRGIGLYNVLKALDVMLGQINHTRSSLGGAKFTVEFPKHRGIEC</sequence>
<dbReference type="Pfam" id="PF14689">
    <property type="entry name" value="SPOB_a"/>
    <property type="match status" value="1"/>
</dbReference>
<dbReference type="InterPro" id="IPR000014">
    <property type="entry name" value="PAS"/>
</dbReference>
<evidence type="ECO:0000256" key="8">
    <source>
        <dbReference type="SAM" id="Phobius"/>
    </source>
</evidence>
<proteinExistence type="predicted"/>
<evidence type="ECO:0000313" key="11">
    <source>
        <dbReference type="Proteomes" id="UP000218113"/>
    </source>
</evidence>
<accession>A0A2A4SMR4</accession>
<organism evidence="10 11">
    <name type="scientific">SAR324 cluster bacterium</name>
    <dbReference type="NCBI Taxonomy" id="2024889"/>
    <lineage>
        <taxon>Bacteria</taxon>
        <taxon>Deltaproteobacteria</taxon>
        <taxon>SAR324 cluster</taxon>
    </lineage>
</organism>
<dbReference type="Pfam" id="PF02518">
    <property type="entry name" value="HATPase_c"/>
    <property type="match status" value="1"/>
</dbReference>
<reference evidence="11" key="1">
    <citation type="submission" date="2017-08" db="EMBL/GenBank/DDBJ databases">
        <title>A dynamic microbial community with high functional redundancy inhabits the cold, oxic subseafloor aquifer.</title>
        <authorList>
            <person name="Tully B.J."/>
            <person name="Wheat C.G."/>
            <person name="Glazer B.T."/>
            <person name="Huber J.A."/>
        </authorList>
    </citation>
    <scope>NUCLEOTIDE SEQUENCE [LARGE SCALE GENOMIC DNA]</scope>
</reference>
<dbReference type="SMART" id="SM00091">
    <property type="entry name" value="PAS"/>
    <property type="match status" value="1"/>
</dbReference>
<keyword evidence="10" id="KW-0808">Transferase</keyword>
<dbReference type="GO" id="GO:0042802">
    <property type="term" value="F:identical protein binding"/>
    <property type="evidence" value="ECO:0007669"/>
    <property type="project" value="TreeGrafter"/>
</dbReference>
<dbReference type="SUPFAM" id="SSF55874">
    <property type="entry name" value="ATPase domain of HSP90 chaperone/DNA topoisomerase II/histidine kinase"/>
    <property type="match status" value="1"/>
</dbReference>
<dbReference type="InterPro" id="IPR033463">
    <property type="entry name" value="sCache_3"/>
</dbReference>
<dbReference type="PROSITE" id="PS50109">
    <property type="entry name" value="HIS_KIN"/>
    <property type="match status" value="1"/>
</dbReference>
<dbReference type="InterPro" id="IPR004358">
    <property type="entry name" value="Sig_transdc_His_kin-like_C"/>
</dbReference>
<name>A0A2A4SMR4_9DELT</name>
<dbReference type="PRINTS" id="PR00344">
    <property type="entry name" value="BCTRLSENSOR"/>
</dbReference>